<sequence length="68" mass="7929">MDLIEVYIPVTSEGDVSAMCEWIRENDIECKSITPRHTENMFGRGHAVGFTFYFENERGAIAFKLRWL</sequence>
<accession>A0A0F9QBA5</accession>
<organism evidence="1">
    <name type="scientific">marine sediment metagenome</name>
    <dbReference type="NCBI Taxonomy" id="412755"/>
    <lineage>
        <taxon>unclassified sequences</taxon>
        <taxon>metagenomes</taxon>
        <taxon>ecological metagenomes</taxon>
    </lineage>
</organism>
<dbReference type="AlphaFoldDB" id="A0A0F9QBA5"/>
<reference evidence="1" key="1">
    <citation type="journal article" date="2015" name="Nature">
        <title>Complex archaea that bridge the gap between prokaryotes and eukaryotes.</title>
        <authorList>
            <person name="Spang A."/>
            <person name="Saw J.H."/>
            <person name="Jorgensen S.L."/>
            <person name="Zaremba-Niedzwiedzka K."/>
            <person name="Martijn J."/>
            <person name="Lind A.E."/>
            <person name="van Eijk R."/>
            <person name="Schleper C."/>
            <person name="Guy L."/>
            <person name="Ettema T.J."/>
        </authorList>
    </citation>
    <scope>NUCLEOTIDE SEQUENCE</scope>
</reference>
<name>A0A0F9QBA5_9ZZZZ</name>
<gene>
    <name evidence="1" type="ORF">LCGC14_0739990</name>
</gene>
<proteinExistence type="predicted"/>
<evidence type="ECO:0000313" key="1">
    <source>
        <dbReference type="EMBL" id="KKN39759.1"/>
    </source>
</evidence>
<evidence type="ECO:0008006" key="2">
    <source>
        <dbReference type="Google" id="ProtNLM"/>
    </source>
</evidence>
<comment type="caution">
    <text evidence="1">The sequence shown here is derived from an EMBL/GenBank/DDBJ whole genome shotgun (WGS) entry which is preliminary data.</text>
</comment>
<protein>
    <recommendedName>
        <fullName evidence="2">Glyoxalase-like domain-containing protein</fullName>
    </recommendedName>
</protein>
<dbReference type="EMBL" id="LAZR01001744">
    <property type="protein sequence ID" value="KKN39759.1"/>
    <property type="molecule type" value="Genomic_DNA"/>
</dbReference>